<protein>
    <submittedName>
        <fullName evidence="1">Uncharacterized protein</fullName>
    </submittedName>
</protein>
<proteinExistence type="predicted"/>
<dbReference type="EMBL" id="CM056743">
    <property type="protein sequence ID" value="KAJ8669105.1"/>
    <property type="molecule type" value="Genomic_DNA"/>
</dbReference>
<accession>A0ACC2NHS0</accession>
<organism evidence="1 2">
    <name type="scientific">Eretmocerus hayati</name>
    <dbReference type="NCBI Taxonomy" id="131215"/>
    <lineage>
        <taxon>Eukaryota</taxon>
        <taxon>Metazoa</taxon>
        <taxon>Ecdysozoa</taxon>
        <taxon>Arthropoda</taxon>
        <taxon>Hexapoda</taxon>
        <taxon>Insecta</taxon>
        <taxon>Pterygota</taxon>
        <taxon>Neoptera</taxon>
        <taxon>Endopterygota</taxon>
        <taxon>Hymenoptera</taxon>
        <taxon>Apocrita</taxon>
        <taxon>Proctotrupomorpha</taxon>
        <taxon>Chalcidoidea</taxon>
        <taxon>Aphelinidae</taxon>
        <taxon>Aphelininae</taxon>
        <taxon>Eretmocerus</taxon>
    </lineage>
</organism>
<evidence type="ECO:0000313" key="2">
    <source>
        <dbReference type="Proteomes" id="UP001239111"/>
    </source>
</evidence>
<sequence>MELQNNLPGQTVRMNSESKDAKTEATDKQADFEEAISAAGYGRFHYILYLAIIPISWASVLDTSTASMIVPAAGCDLDLTFLRKGVLNAVVYAGMISSAFLWGFIADTFGRKPLVFYGYLLDAILNMFSGFSQNFFVLAAFKFACGFIVSGPYASIMTYCAEFHRAKDRPKITMWIGFFMSFGSIIGAALALLIIPGEWSLFLGSVQLHSWQIYLAVCSLPVFFGVFCIGFFPESPKFLMSQGHNEEALKVFRQIHKINSKKGETSFTIEALKSEVPTKTIENEKRLTAEIGKYEPNPKSLRLRIREGLIQMKPLISDSYFLKLLLILTIQFCGMSCMNTIRLWQPQLFSMLSEPKDDNFPIEDVPFCEIIDYSISAKANESMEIANNYGSDFVCVRKPVDGMVYINTIIISSSVLVFAVLGGLFSGTMNLKYLLCE</sequence>
<evidence type="ECO:0000313" key="1">
    <source>
        <dbReference type="EMBL" id="KAJ8669105.1"/>
    </source>
</evidence>
<comment type="caution">
    <text evidence="1">The sequence shown here is derived from an EMBL/GenBank/DDBJ whole genome shotgun (WGS) entry which is preliminary data.</text>
</comment>
<name>A0ACC2NHS0_9HYME</name>
<keyword evidence="2" id="KW-1185">Reference proteome</keyword>
<reference evidence="1" key="1">
    <citation type="submission" date="2023-04" db="EMBL/GenBank/DDBJ databases">
        <title>A chromosome-level genome assembly of the parasitoid wasp Eretmocerus hayati.</title>
        <authorList>
            <person name="Zhong Y."/>
            <person name="Liu S."/>
            <person name="Liu Y."/>
        </authorList>
    </citation>
    <scope>NUCLEOTIDE SEQUENCE</scope>
    <source>
        <strain evidence="1">ZJU_SS_LIU_2023</strain>
    </source>
</reference>
<dbReference type="Proteomes" id="UP001239111">
    <property type="component" value="Chromosome 3"/>
</dbReference>
<gene>
    <name evidence="1" type="ORF">QAD02_000364</name>
</gene>